<dbReference type="RefSeq" id="WP_145366763.1">
    <property type="nucleotide sequence ID" value="NZ_CP036275.1"/>
</dbReference>
<evidence type="ECO:0000313" key="2">
    <source>
        <dbReference type="Proteomes" id="UP000320496"/>
    </source>
</evidence>
<protein>
    <submittedName>
        <fullName evidence="1">Uncharacterized protein</fullName>
    </submittedName>
</protein>
<sequence length="63" mass="7459">MSSDLTDEELQRIWQSTRRSSKNPLWRARVKILIEEVRRLRKELDAKLSQPRKSSASDDTAIY</sequence>
<dbReference type="Proteomes" id="UP000320496">
    <property type="component" value="Chromosome"/>
</dbReference>
<evidence type="ECO:0000313" key="1">
    <source>
        <dbReference type="EMBL" id="QDU36058.1"/>
    </source>
</evidence>
<dbReference type="AlphaFoldDB" id="A0A517Z0Q5"/>
<reference evidence="1 2" key="1">
    <citation type="submission" date="2019-02" db="EMBL/GenBank/DDBJ databases">
        <title>Deep-cultivation of Planctomycetes and their phenomic and genomic characterization uncovers novel biology.</title>
        <authorList>
            <person name="Wiegand S."/>
            <person name="Jogler M."/>
            <person name="Boedeker C."/>
            <person name="Pinto D."/>
            <person name="Vollmers J."/>
            <person name="Rivas-Marin E."/>
            <person name="Kohn T."/>
            <person name="Peeters S.H."/>
            <person name="Heuer A."/>
            <person name="Rast P."/>
            <person name="Oberbeckmann S."/>
            <person name="Bunk B."/>
            <person name="Jeske O."/>
            <person name="Meyerdierks A."/>
            <person name="Storesund J.E."/>
            <person name="Kallscheuer N."/>
            <person name="Luecker S."/>
            <person name="Lage O.M."/>
            <person name="Pohl T."/>
            <person name="Merkel B.J."/>
            <person name="Hornburger P."/>
            <person name="Mueller R.-W."/>
            <person name="Bruemmer F."/>
            <person name="Labrenz M."/>
            <person name="Spormann A.M."/>
            <person name="Op den Camp H."/>
            <person name="Overmann J."/>
            <person name="Amann R."/>
            <person name="Jetten M.S.M."/>
            <person name="Mascher T."/>
            <person name="Medema M.H."/>
            <person name="Devos D.P."/>
            <person name="Kaster A.-K."/>
            <person name="Ovreas L."/>
            <person name="Rohde M."/>
            <person name="Galperin M.Y."/>
            <person name="Jogler C."/>
        </authorList>
    </citation>
    <scope>NUCLEOTIDE SEQUENCE [LARGE SCALE GENOMIC DNA]</scope>
    <source>
        <strain evidence="1 2">Mal4</strain>
    </source>
</reference>
<dbReference type="EMBL" id="CP036275">
    <property type="protein sequence ID" value="QDU36058.1"/>
    <property type="molecule type" value="Genomic_DNA"/>
</dbReference>
<gene>
    <name evidence="1" type="ORF">Mal4_03410</name>
</gene>
<accession>A0A517Z0Q5</accession>
<dbReference type="KEGG" id="mri:Mal4_03410"/>
<keyword evidence="2" id="KW-1185">Reference proteome</keyword>
<proteinExistence type="predicted"/>
<name>A0A517Z0Q5_9PLAN</name>
<organism evidence="1 2">
    <name type="scientific">Maioricimonas rarisocia</name>
    <dbReference type="NCBI Taxonomy" id="2528026"/>
    <lineage>
        <taxon>Bacteria</taxon>
        <taxon>Pseudomonadati</taxon>
        <taxon>Planctomycetota</taxon>
        <taxon>Planctomycetia</taxon>
        <taxon>Planctomycetales</taxon>
        <taxon>Planctomycetaceae</taxon>
        <taxon>Maioricimonas</taxon>
    </lineage>
</organism>